<protein>
    <recommendedName>
        <fullName evidence="2">Bacterial repeat domain-containing protein</fullName>
    </recommendedName>
</protein>
<feature type="domain" description="Bacterial repeat" evidence="2">
    <location>
        <begin position="769"/>
        <end position="841"/>
    </location>
</feature>
<dbReference type="Pfam" id="PF18998">
    <property type="entry name" value="Flg_new_2"/>
    <property type="match status" value="1"/>
</dbReference>
<reference evidence="3" key="1">
    <citation type="journal article" date="2015" name="Nature">
        <title>Complex archaea that bridge the gap between prokaryotes and eukaryotes.</title>
        <authorList>
            <person name="Spang A."/>
            <person name="Saw J.H."/>
            <person name="Jorgensen S.L."/>
            <person name="Zaremba-Niedzwiedzka K."/>
            <person name="Martijn J."/>
            <person name="Lind A.E."/>
            <person name="van Eijk R."/>
            <person name="Schleper C."/>
            <person name="Guy L."/>
            <person name="Ettema T.J."/>
        </authorList>
    </citation>
    <scope>NUCLEOTIDE SEQUENCE</scope>
</reference>
<evidence type="ECO:0000259" key="2">
    <source>
        <dbReference type="Pfam" id="PF18998"/>
    </source>
</evidence>
<dbReference type="NCBIfam" id="NF041770">
    <property type="entry name" value="CFI_box_CTERM"/>
    <property type="match status" value="1"/>
</dbReference>
<dbReference type="PANTHER" id="PTHR42754:SF1">
    <property type="entry name" value="LIPOPROTEIN"/>
    <property type="match status" value="1"/>
</dbReference>
<sequence>MKKIILTGIFLFILCASLTLNAQWARTYGGIDFDRAFFIQQTSDGGYVAAGYTTSGGAGIFDFWILKLSFAGVIEWQRTYGGSGDDVAYAVQETSDEGYIVAGYTYSFGAGESDFWILKLTSVGEREWQFTYGGIGDDAAYAIQETSDEGYIVAGYTYLYGAGESDYWILKLTSEGDIEWQRIYGGTGDDVAYAVQETGDGGYIVAGSTQYLGALDHDFWVLKLNSTGLFEWQRIYGGLGDDVAYYIQETSDEGYIVAGDSDSFGNKESELWVLKLTSIGNIEWESIYGGSDNDYLSCIQETSDGGYIVTGNTYSFGNGDSDILALKLSSTGNIEWQRTYGGGFEDVAYIIQETSDEGYVAAGYTDSFGAGGSDFLLLKLFSGGDINPSCELVGTSDATVQDTSSFAVYTNIPSQLTAAVPQSTYISPQLTSAASNLLCEARPTISGTVKTEGGIGLEGVTITFSDEEGTATTDLDGGYSHSVSYGWSGTTTPFKTGHIFSPSNVTYTSLTSDQIDQDYIATVVYTISGSVKTGGGVGIEGVEITFSAEQGATTTDSEGNYSRIVVEGWSGTATPSKTCYTFMPSGLTYTDVLSDQSDQDYTGTMLTYTVSGTISAAAPLSGVVMEGLPGSPTTDASGYYEATVDCGWSGTVTPSMTRYVFLPSSRSYSNLSSDQAGQDYEAFPGWIISGSVKTGAAEGIGGVIITFSGVETTTTTSADGSYSHNVIEGWSGEATPDKKCYSFSPSSLSYSNLTSDQSNQDYTGTLIQYSFTINSSEGGTTQPSQGSYDYDCGRLVEITATPDSGFEFTHWSGNVPPGYENDNPLIFTLNSDRSITANFKRLSLWERLCFIATAAYDSPVHPHVGILRDFRDTYLLPSRLGRALVNLYYKYSPSAAELITRNKALRIMVRINLLPFVALSYSMLHFGPVITAVMLLLIILIAIFLIRFQRRKTRSIA</sequence>
<name>A0A0F9VDL3_9ZZZZ</name>
<keyword evidence="1" id="KW-0472">Membrane</keyword>
<comment type="caution">
    <text evidence="3">The sequence shown here is derived from an EMBL/GenBank/DDBJ whole genome shotgun (WGS) entry which is preliminary data.</text>
</comment>
<dbReference type="InterPro" id="IPR044060">
    <property type="entry name" value="Bacterial_rp_domain"/>
</dbReference>
<dbReference type="PANTHER" id="PTHR42754">
    <property type="entry name" value="ENDOGLUCANASE"/>
    <property type="match status" value="1"/>
</dbReference>
<dbReference type="PRINTS" id="PR00313">
    <property type="entry name" value="CABNDNGRPT"/>
</dbReference>
<evidence type="ECO:0000313" key="3">
    <source>
        <dbReference type="EMBL" id="KKN71666.1"/>
    </source>
</evidence>
<feature type="transmembrane region" description="Helical" evidence="1">
    <location>
        <begin position="923"/>
        <end position="946"/>
    </location>
</feature>
<keyword evidence="1" id="KW-1133">Transmembrane helix</keyword>
<dbReference type="SUPFAM" id="SSF49464">
    <property type="entry name" value="Carboxypeptidase regulatory domain-like"/>
    <property type="match status" value="1"/>
</dbReference>
<dbReference type="InterPro" id="IPR013431">
    <property type="entry name" value="Delta_60_rpt"/>
</dbReference>
<dbReference type="AlphaFoldDB" id="A0A0F9VDL3"/>
<evidence type="ECO:0000256" key="1">
    <source>
        <dbReference type="SAM" id="Phobius"/>
    </source>
</evidence>
<proteinExistence type="predicted"/>
<dbReference type="InterPro" id="IPR008969">
    <property type="entry name" value="CarboxyPept-like_regulatory"/>
</dbReference>
<organism evidence="3">
    <name type="scientific">marine sediment metagenome</name>
    <dbReference type="NCBI Taxonomy" id="412755"/>
    <lineage>
        <taxon>unclassified sequences</taxon>
        <taxon>metagenomes</taxon>
        <taxon>ecological metagenomes</taxon>
    </lineage>
</organism>
<dbReference type="EMBL" id="LAZR01000378">
    <property type="protein sequence ID" value="KKN71666.1"/>
    <property type="molecule type" value="Genomic_DNA"/>
</dbReference>
<dbReference type="NCBIfam" id="TIGR02608">
    <property type="entry name" value="delta_60_rpt"/>
    <property type="match status" value="3"/>
</dbReference>
<dbReference type="InterPro" id="IPR049886">
    <property type="entry name" value="CFI_box_CTERM_dom"/>
</dbReference>
<gene>
    <name evidence="3" type="ORF">LCGC14_0418260</name>
</gene>
<accession>A0A0F9VDL3</accession>
<keyword evidence="1" id="KW-0812">Transmembrane</keyword>